<dbReference type="PROSITE" id="PS51257">
    <property type="entry name" value="PROKAR_LIPOPROTEIN"/>
    <property type="match status" value="1"/>
</dbReference>
<evidence type="ECO:0000256" key="3">
    <source>
        <dbReference type="ARBA" id="ARBA00022723"/>
    </source>
</evidence>
<dbReference type="GO" id="GO:0046872">
    <property type="term" value="F:metal ion binding"/>
    <property type="evidence" value="ECO:0007669"/>
    <property type="project" value="UniProtKB-KW"/>
</dbReference>
<keyword evidence="4" id="KW-0408">Iron</keyword>
<dbReference type="EMBL" id="JAPEVB010000002">
    <property type="protein sequence ID" value="KAJ4393031.1"/>
    <property type="molecule type" value="Genomic_DNA"/>
</dbReference>
<evidence type="ECO:0000256" key="4">
    <source>
        <dbReference type="ARBA" id="ARBA00023004"/>
    </source>
</evidence>
<dbReference type="Proteomes" id="UP001140453">
    <property type="component" value="Unassembled WGS sequence"/>
</dbReference>
<name>A0A9W8YWB8_9PEZI</name>
<evidence type="ECO:0000256" key="1">
    <source>
        <dbReference type="ARBA" id="ARBA00001970"/>
    </source>
</evidence>
<keyword evidence="5" id="KW-0456">Lyase</keyword>
<gene>
    <name evidence="6" type="ORF">N0V93_002237</name>
</gene>
<accession>A0A9W8YWB8</accession>
<dbReference type="InterPro" id="IPR025702">
    <property type="entry name" value="OXD"/>
</dbReference>
<dbReference type="AlphaFoldDB" id="A0A9W8YWB8"/>
<evidence type="ECO:0000256" key="5">
    <source>
        <dbReference type="ARBA" id="ARBA00023239"/>
    </source>
</evidence>
<keyword evidence="3" id="KW-0479">Metal-binding</keyword>
<keyword evidence="7" id="KW-1185">Reference proteome</keyword>
<proteinExistence type="predicted"/>
<dbReference type="OrthoDB" id="3465714at2759"/>
<evidence type="ECO:0000313" key="6">
    <source>
        <dbReference type="EMBL" id="KAJ4393031.1"/>
    </source>
</evidence>
<keyword evidence="2" id="KW-0349">Heme</keyword>
<dbReference type="Pfam" id="PF13816">
    <property type="entry name" value="Dehydratase_hem"/>
    <property type="match status" value="1"/>
</dbReference>
<protein>
    <recommendedName>
        <fullName evidence="8">Phenylacetaldoxime dehydratase</fullName>
    </recommendedName>
</protein>
<comment type="cofactor">
    <cofactor evidence="1">
        <name>heme b</name>
        <dbReference type="ChEBI" id="CHEBI:60344"/>
    </cofactor>
</comment>
<reference evidence="6" key="1">
    <citation type="submission" date="2022-10" db="EMBL/GenBank/DDBJ databases">
        <title>Tapping the CABI collections for fungal endophytes: first genome assemblies for Collariella, Neodidymelliopsis, Ascochyta clinopodiicola, Didymella pomorum, Didymosphaeria variabile, Neocosmospora piperis and Neocucurbitaria cava.</title>
        <authorList>
            <person name="Hill R."/>
        </authorList>
    </citation>
    <scope>NUCLEOTIDE SEQUENCE</scope>
    <source>
        <strain evidence="6">IMI 355082</strain>
    </source>
</reference>
<sequence length="364" mass="41068">MPLFRVKFPTAHHFTVSLFGCQYHADSPSEKKLALIKAFESLISPAAIHVEEFEQNDLPSKIWMSYWASPQNFKAWWENPDVSSFWNLLPEDAGFWRETVSLPATRAMHQAVFGDRKDGFGYCGNLVPLTERMGYWGAYRSRLTKDPPDEKFASSLSAVPEPRQLSEKIRTGRIRMTRFPDNLCFVVEGQDYSSMGEREREHWNEHLDAPAKRWVSNVMMGGPAKGLVNARACHGFAGGKQLGATKANGIFPGLDYVRQAQILFWLDLSYMEHMGKHDPTHVKLRGQFVKSYGPGGEMEGGDLLLWVDLGVLRAEEVDAEYVGCYDGTGFTAFDNHPSFGSEVVEKSTLPAFFEQPIASNPEDW</sequence>
<organism evidence="6 7">
    <name type="scientific">Gnomoniopsis smithogilvyi</name>
    <dbReference type="NCBI Taxonomy" id="1191159"/>
    <lineage>
        <taxon>Eukaryota</taxon>
        <taxon>Fungi</taxon>
        <taxon>Dikarya</taxon>
        <taxon>Ascomycota</taxon>
        <taxon>Pezizomycotina</taxon>
        <taxon>Sordariomycetes</taxon>
        <taxon>Sordariomycetidae</taxon>
        <taxon>Diaporthales</taxon>
        <taxon>Gnomoniaceae</taxon>
        <taxon>Gnomoniopsis</taxon>
    </lineage>
</organism>
<comment type="caution">
    <text evidence="6">The sequence shown here is derived from an EMBL/GenBank/DDBJ whole genome shotgun (WGS) entry which is preliminary data.</text>
</comment>
<evidence type="ECO:0000313" key="7">
    <source>
        <dbReference type="Proteomes" id="UP001140453"/>
    </source>
</evidence>
<evidence type="ECO:0008006" key="8">
    <source>
        <dbReference type="Google" id="ProtNLM"/>
    </source>
</evidence>
<evidence type="ECO:0000256" key="2">
    <source>
        <dbReference type="ARBA" id="ARBA00022617"/>
    </source>
</evidence>
<dbReference type="GO" id="GO:0016829">
    <property type="term" value="F:lyase activity"/>
    <property type="evidence" value="ECO:0007669"/>
    <property type="project" value="UniProtKB-KW"/>
</dbReference>